<evidence type="ECO:0000313" key="2">
    <source>
        <dbReference type="EMBL" id="PXX08930.1"/>
    </source>
</evidence>
<sequence>MNLKKIAAGAAITGALGFAGLGLGAGVANAAPTSPVVAGILWQQDHGHGGGDWGHGDRGDWGDRGNWGYGGNYDYGPGWGCITGPFGHFTWCP</sequence>
<evidence type="ECO:0008006" key="4">
    <source>
        <dbReference type="Google" id="ProtNLM"/>
    </source>
</evidence>
<feature type="signal peptide" evidence="1">
    <location>
        <begin position="1"/>
        <end position="30"/>
    </location>
</feature>
<gene>
    <name evidence="2" type="ORF">C8E89_107235</name>
</gene>
<proteinExistence type="predicted"/>
<dbReference type="RefSeq" id="WP_181428205.1">
    <property type="nucleotide sequence ID" value="NZ_QJJU01000007.1"/>
</dbReference>
<accession>A0A318HHM1</accession>
<feature type="chain" id="PRO_5016347831" description="Sulfur globule protein" evidence="1">
    <location>
        <begin position="31"/>
        <end position="93"/>
    </location>
</feature>
<dbReference type="AlphaFoldDB" id="A0A318HHM1"/>
<keyword evidence="1" id="KW-0732">Signal</keyword>
<organism evidence="2 3">
    <name type="scientific">Mycolicibacterium moriokaense</name>
    <dbReference type="NCBI Taxonomy" id="39691"/>
    <lineage>
        <taxon>Bacteria</taxon>
        <taxon>Bacillati</taxon>
        <taxon>Actinomycetota</taxon>
        <taxon>Actinomycetes</taxon>
        <taxon>Mycobacteriales</taxon>
        <taxon>Mycobacteriaceae</taxon>
        <taxon>Mycolicibacterium</taxon>
    </lineage>
</organism>
<evidence type="ECO:0000313" key="3">
    <source>
        <dbReference type="Proteomes" id="UP000247781"/>
    </source>
</evidence>
<reference evidence="3" key="1">
    <citation type="submission" date="2018-05" db="EMBL/GenBank/DDBJ databases">
        <authorList>
            <person name="Deangelis K."/>
            <person name="Huntemann M."/>
            <person name="Clum A."/>
            <person name="Pillay M."/>
            <person name="Palaniappan K."/>
            <person name="Varghese N."/>
            <person name="Mikhailova N."/>
            <person name="Stamatis D."/>
            <person name="Reddy T."/>
            <person name="Daum C."/>
            <person name="Shapiro N."/>
            <person name="Ivanova N."/>
            <person name="Kyrpides N."/>
            <person name="Woyke T."/>
        </authorList>
    </citation>
    <scope>NUCLEOTIDE SEQUENCE [LARGE SCALE GENOMIC DNA]</scope>
    <source>
        <strain evidence="3">GAS496</strain>
    </source>
</reference>
<keyword evidence="3" id="KW-1185">Reference proteome</keyword>
<comment type="caution">
    <text evidence="2">The sequence shown here is derived from an EMBL/GenBank/DDBJ whole genome shotgun (WGS) entry which is preliminary data.</text>
</comment>
<dbReference type="EMBL" id="QJJU01000007">
    <property type="protein sequence ID" value="PXX08930.1"/>
    <property type="molecule type" value="Genomic_DNA"/>
</dbReference>
<evidence type="ECO:0000256" key="1">
    <source>
        <dbReference type="SAM" id="SignalP"/>
    </source>
</evidence>
<protein>
    <recommendedName>
        <fullName evidence="4">Sulfur globule protein</fullName>
    </recommendedName>
</protein>
<reference evidence="2 3" key="2">
    <citation type="submission" date="2018-06" db="EMBL/GenBank/DDBJ databases">
        <title>Sequencing of bacterial isolates from soil warming experiment in Harvard Forest, Massachusetts, USA.</title>
        <authorList>
            <person name="Deangelis K.PhD."/>
        </authorList>
    </citation>
    <scope>NUCLEOTIDE SEQUENCE [LARGE SCALE GENOMIC DNA]</scope>
    <source>
        <strain evidence="2 3">GAS496</strain>
    </source>
</reference>
<dbReference type="Proteomes" id="UP000247781">
    <property type="component" value="Unassembled WGS sequence"/>
</dbReference>
<name>A0A318HHM1_9MYCO</name>